<comment type="caution">
    <text evidence="2">The sequence shown here is derived from an EMBL/GenBank/DDBJ whole genome shotgun (WGS) entry which is preliminary data.</text>
</comment>
<reference evidence="2" key="2">
    <citation type="submission" date="2022-01" db="EMBL/GenBank/DDBJ databases">
        <authorList>
            <person name="Yamashiro T."/>
            <person name="Shiraishi A."/>
            <person name="Satake H."/>
            <person name="Nakayama K."/>
        </authorList>
    </citation>
    <scope>NUCLEOTIDE SEQUENCE</scope>
</reference>
<evidence type="ECO:0008006" key="4">
    <source>
        <dbReference type="Google" id="ProtNLM"/>
    </source>
</evidence>
<feature type="region of interest" description="Disordered" evidence="1">
    <location>
        <begin position="45"/>
        <end position="75"/>
    </location>
</feature>
<accession>A0ABQ5BM80</accession>
<keyword evidence="3" id="KW-1185">Reference proteome</keyword>
<dbReference type="Proteomes" id="UP001151760">
    <property type="component" value="Unassembled WGS sequence"/>
</dbReference>
<evidence type="ECO:0000313" key="3">
    <source>
        <dbReference type="Proteomes" id="UP001151760"/>
    </source>
</evidence>
<organism evidence="2 3">
    <name type="scientific">Tanacetum coccineum</name>
    <dbReference type="NCBI Taxonomy" id="301880"/>
    <lineage>
        <taxon>Eukaryota</taxon>
        <taxon>Viridiplantae</taxon>
        <taxon>Streptophyta</taxon>
        <taxon>Embryophyta</taxon>
        <taxon>Tracheophyta</taxon>
        <taxon>Spermatophyta</taxon>
        <taxon>Magnoliopsida</taxon>
        <taxon>eudicotyledons</taxon>
        <taxon>Gunneridae</taxon>
        <taxon>Pentapetalae</taxon>
        <taxon>asterids</taxon>
        <taxon>campanulids</taxon>
        <taxon>Asterales</taxon>
        <taxon>Asteraceae</taxon>
        <taxon>Asteroideae</taxon>
        <taxon>Anthemideae</taxon>
        <taxon>Anthemidinae</taxon>
        <taxon>Tanacetum</taxon>
    </lineage>
</organism>
<reference evidence="2" key="1">
    <citation type="journal article" date="2022" name="Int. J. Mol. Sci.">
        <title>Draft Genome of Tanacetum Coccineum: Genomic Comparison of Closely Related Tanacetum-Family Plants.</title>
        <authorList>
            <person name="Yamashiro T."/>
            <person name="Shiraishi A."/>
            <person name="Nakayama K."/>
            <person name="Satake H."/>
        </authorList>
    </citation>
    <scope>NUCLEOTIDE SEQUENCE</scope>
</reference>
<name>A0ABQ5BM80_9ASTR</name>
<gene>
    <name evidence="2" type="ORF">Tco_0874055</name>
</gene>
<evidence type="ECO:0000313" key="2">
    <source>
        <dbReference type="EMBL" id="GJT15349.1"/>
    </source>
</evidence>
<protein>
    <recommendedName>
        <fullName evidence="4">Reverse transcriptase domain-containing protein</fullName>
    </recommendedName>
</protein>
<proteinExistence type="predicted"/>
<evidence type="ECO:0000256" key="1">
    <source>
        <dbReference type="SAM" id="MobiDB-lite"/>
    </source>
</evidence>
<dbReference type="EMBL" id="BQNB010013389">
    <property type="protein sequence ID" value="GJT15349.1"/>
    <property type="molecule type" value="Genomic_DNA"/>
</dbReference>
<sequence>MTQGMSFGEIEQIVAQRVVNAIETIAIYEAKTRVARDLMNQVERQEEKVADNASNKRKWKGNHNNNNYNQNKRHEVARVYTVGPTDKGKYVGDLPHCRMNVQKQETRPEATRIREAEMEELMVKETMMGIKLAETPAS</sequence>